<protein>
    <submittedName>
        <fullName evidence="7">Cysteine dioxygenase</fullName>
    </submittedName>
</protein>
<keyword evidence="2 6" id="KW-0479">Metal-binding</keyword>
<dbReference type="RefSeq" id="WP_165239405.1">
    <property type="nucleotide sequence ID" value="NZ_JAAKZV010000088.1"/>
</dbReference>
<evidence type="ECO:0000256" key="3">
    <source>
        <dbReference type="ARBA" id="ARBA00022964"/>
    </source>
</evidence>
<accession>A0A6G4U244</accession>
<dbReference type="Gene3D" id="2.60.120.10">
    <property type="entry name" value="Jelly Rolls"/>
    <property type="match status" value="1"/>
</dbReference>
<keyword evidence="5 6" id="KW-0408">Iron</keyword>
<dbReference type="CDD" id="cd10548">
    <property type="entry name" value="cupin_CDO"/>
    <property type="match status" value="1"/>
</dbReference>
<comment type="similarity">
    <text evidence="1">Belongs to the cysteine dioxygenase family.</text>
</comment>
<feature type="binding site" evidence="6">
    <location>
        <position position="67"/>
    </location>
    <ligand>
        <name>Fe cation</name>
        <dbReference type="ChEBI" id="CHEBI:24875"/>
        <note>catalytic</note>
    </ligand>
</feature>
<dbReference type="Proteomes" id="UP000481583">
    <property type="component" value="Unassembled WGS sequence"/>
</dbReference>
<feature type="binding site" evidence="6">
    <location>
        <position position="65"/>
    </location>
    <ligand>
        <name>Fe cation</name>
        <dbReference type="ChEBI" id="CHEBI:24875"/>
        <note>catalytic</note>
    </ligand>
</feature>
<evidence type="ECO:0000256" key="4">
    <source>
        <dbReference type="ARBA" id="ARBA00023002"/>
    </source>
</evidence>
<keyword evidence="3 7" id="KW-0223">Dioxygenase</keyword>
<organism evidence="7 8">
    <name type="scientific">Streptomyces coryli</name>
    <dbReference type="NCBI Taxonomy" id="1128680"/>
    <lineage>
        <taxon>Bacteria</taxon>
        <taxon>Bacillati</taxon>
        <taxon>Actinomycetota</taxon>
        <taxon>Actinomycetes</taxon>
        <taxon>Kitasatosporales</taxon>
        <taxon>Streptomycetaceae</taxon>
        <taxon>Streptomyces</taxon>
    </lineage>
</organism>
<comment type="caution">
    <text evidence="7">The sequence shown here is derived from an EMBL/GenBank/DDBJ whole genome shotgun (WGS) entry which is preliminary data.</text>
</comment>
<evidence type="ECO:0000313" key="8">
    <source>
        <dbReference type="Proteomes" id="UP000481583"/>
    </source>
</evidence>
<gene>
    <name evidence="7" type="ORF">G5C51_20280</name>
</gene>
<dbReference type="SUPFAM" id="SSF51182">
    <property type="entry name" value="RmlC-like cupins"/>
    <property type="match status" value="1"/>
</dbReference>
<evidence type="ECO:0000256" key="1">
    <source>
        <dbReference type="ARBA" id="ARBA00006622"/>
    </source>
</evidence>
<reference evidence="7 8" key="1">
    <citation type="submission" date="2020-02" db="EMBL/GenBank/DDBJ databases">
        <title>Whole-genome analyses of novel actinobacteria.</title>
        <authorList>
            <person name="Sahin N."/>
        </authorList>
    </citation>
    <scope>NUCLEOTIDE SEQUENCE [LARGE SCALE GENOMIC DNA]</scope>
    <source>
        <strain evidence="7 8">A7024</strain>
    </source>
</reference>
<dbReference type="GO" id="GO:0016702">
    <property type="term" value="F:oxidoreductase activity, acting on single donors with incorporation of molecular oxygen, incorporation of two atoms of oxygen"/>
    <property type="evidence" value="ECO:0007669"/>
    <property type="project" value="InterPro"/>
</dbReference>
<evidence type="ECO:0000256" key="2">
    <source>
        <dbReference type="ARBA" id="ARBA00022723"/>
    </source>
</evidence>
<keyword evidence="4" id="KW-0560">Oxidoreductase</keyword>
<proteinExistence type="inferred from homology"/>
<feature type="binding site" evidence="6">
    <location>
        <position position="112"/>
    </location>
    <ligand>
        <name>Fe cation</name>
        <dbReference type="ChEBI" id="CHEBI:24875"/>
        <note>catalytic</note>
    </ligand>
</feature>
<evidence type="ECO:0000256" key="5">
    <source>
        <dbReference type="ARBA" id="ARBA00023004"/>
    </source>
</evidence>
<dbReference type="PANTHER" id="PTHR12918:SF1">
    <property type="entry name" value="CYSTEINE DIOXYGENASE TYPE 1"/>
    <property type="match status" value="1"/>
</dbReference>
<keyword evidence="8" id="KW-1185">Reference proteome</keyword>
<dbReference type="InterPro" id="IPR014710">
    <property type="entry name" value="RmlC-like_jellyroll"/>
</dbReference>
<dbReference type="Pfam" id="PF05995">
    <property type="entry name" value="CDO_I"/>
    <property type="match status" value="1"/>
</dbReference>
<evidence type="ECO:0000313" key="7">
    <source>
        <dbReference type="EMBL" id="NGN66224.1"/>
    </source>
</evidence>
<dbReference type="PANTHER" id="PTHR12918">
    <property type="entry name" value="CYSTEINE DIOXYGENASE"/>
    <property type="match status" value="1"/>
</dbReference>
<dbReference type="InterPro" id="IPR010300">
    <property type="entry name" value="CDO_1"/>
</dbReference>
<sequence length="156" mass="16990">MSVVLQSRTPTQLAETARRAAAETGFWRPRVRFDAAERYYARLEVTDDYEVWLLTWLPGQGTGIHDHGGSSGAFTVVQGELTERTFTAAPTRPSPWALPAGAIRAFGPRHTHEVVNHGAVPAVSVHAYSPALTSMSYYEELPGGGVVLRSTSPVDR</sequence>
<dbReference type="InterPro" id="IPR011051">
    <property type="entry name" value="RmlC_Cupin_sf"/>
</dbReference>
<dbReference type="AlphaFoldDB" id="A0A6G4U244"/>
<dbReference type="GO" id="GO:0008198">
    <property type="term" value="F:ferrous iron binding"/>
    <property type="evidence" value="ECO:0007669"/>
    <property type="project" value="TreeGrafter"/>
</dbReference>
<dbReference type="EMBL" id="JAAKZV010000088">
    <property type="protein sequence ID" value="NGN66224.1"/>
    <property type="molecule type" value="Genomic_DNA"/>
</dbReference>
<name>A0A6G4U244_9ACTN</name>
<evidence type="ECO:0000256" key="6">
    <source>
        <dbReference type="PIRSR" id="PIRSR610300-51"/>
    </source>
</evidence>